<feature type="region of interest" description="Disordered" evidence="1">
    <location>
        <begin position="989"/>
        <end position="1014"/>
    </location>
</feature>
<keyword evidence="3" id="KW-1185">Reference proteome</keyword>
<protein>
    <recommendedName>
        <fullName evidence="4">Dystroglycan-like</fullName>
    </recommendedName>
</protein>
<feature type="compositionally biased region" description="Polar residues" evidence="1">
    <location>
        <begin position="998"/>
        <end position="1014"/>
    </location>
</feature>
<organism evidence="2 3">
    <name type="scientific">Dorcoceras hygrometricum</name>
    <dbReference type="NCBI Taxonomy" id="472368"/>
    <lineage>
        <taxon>Eukaryota</taxon>
        <taxon>Viridiplantae</taxon>
        <taxon>Streptophyta</taxon>
        <taxon>Embryophyta</taxon>
        <taxon>Tracheophyta</taxon>
        <taxon>Spermatophyta</taxon>
        <taxon>Magnoliopsida</taxon>
        <taxon>eudicotyledons</taxon>
        <taxon>Gunneridae</taxon>
        <taxon>Pentapetalae</taxon>
        <taxon>asterids</taxon>
        <taxon>lamiids</taxon>
        <taxon>Lamiales</taxon>
        <taxon>Gesneriaceae</taxon>
        <taxon>Didymocarpoideae</taxon>
        <taxon>Trichosporeae</taxon>
        <taxon>Loxocarpinae</taxon>
        <taxon>Dorcoceras</taxon>
    </lineage>
</organism>
<sequence>MASSLYSNAQHVDFDSVLAMDDLGMVSMFEALEASGLRGFLGCPAIVYEDALIDFFENASVRNEVIFSTVGGQIVKISEKLFAESFELPVEGLEELSEMPKDAIFDARSIVSLTGEQINLSGKKNQMKMPYRLLCDIVAKAISVKAGSFNAITVEKFSLMTAVVCGVKMNWAKYLFGILKKMFAAKTKQAKGFAIQISALLATFPSVELGEASEFPASKVLTKKTVLRFISINKDGAEEVSGAATKKVVSKKRTADDIEVAVPKKKRTSKKKSISSISTVEMVTVVEEAVPIQQVAESLNVEESRCSSADVVDVIIQQVLDETRAEAPADTAHIEQPAVTVEKNWFDLPYEDIVKQWEAENPVVTASDTEEEDVATAEVAPADEVQQVEDVVAPFAAEEELSEDEKTSLDDILLSIPVDIPLPSTCMEVTQIKMGQMIKIPGVTEKTWFLKSLPSIPADDKGKELLVEKDPIRGNPAKEHFSLICADIDLLVSLRAKFIDEVAAFFSSFSLRKFSSINFEDMYSKEDQVLRWGETESPQEAIQRKFYILLKYRTILVWKFLDAWRANFAPGQGSTAVDIQVIELLTELYLSLLEELAKEARALNLTWTKPCCSKIFEGSSGDRGAVIARTNTTTRSLCWIRTMILVNGVWTVEPCADRWVKIPRKVVSTEIPRQRQYDDTLPTMSVFFKLLRKRWSDVCLEVVDFSAKKRLLPPGSVQFCSSAQLDAPVFSSIPSRPTIFELRFSQFCSIFVDMSLFNRISRAEISEFLAAIALEKTVLRGVQSFEESFSVAPRVQLGLAQQQLSSSSSSSSSSLHFDKTDIDATASSQLPISQDLSVVFADFQATLSEQLFESESNISSKLHKIEQHVRDSLSDQAAFFKSLSQEARQETRTLDDVQTIRFNDFRKHVLEQNASIFIGLADVRKEVDAVNAKVDIMAKRLIDIQKDAEATKEAHSHQILEFHSQAQENHAVIHAQLSELVDYIHRGRADKKGESGSRGLQQPAATQISGSAVTPSFEQRVQLAQRRIIHTVINADAATRESQEAAERDRERRRKEAQSLKRRRRD</sequence>
<gene>
    <name evidence="2" type="ORF">F511_21623</name>
</gene>
<evidence type="ECO:0000256" key="1">
    <source>
        <dbReference type="SAM" id="MobiDB-lite"/>
    </source>
</evidence>
<feature type="region of interest" description="Disordered" evidence="1">
    <location>
        <begin position="1035"/>
        <end position="1066"/>
    </location>
</feature>
<evidence type="ECO:0008006" key="4">
    <source>
        <dbReference type="Google" id="ProtNLM"/>
    </source>
</evidence>
<reference evidence="2 3" key="1">
    <citation type="journal article" date="2015" name="Proc. Natl. Acad. Sci. U.S.A.">
        <title>The resurrection genome of Boea hygrometrica: A blueprint for survival of dehydration.</title>
        <authorList>
            <person name="Xiao L."/>
            <person name="Yang G."/>
            <person name="Zhang L."/>
            <person name="Yang X."/>
            <person name="Zhao S."/>
            <person name="Ji Z."/>
            <person name="Zhou Q."/>
            <person name="Hu M."/>
            <person name="Wang Y."/>
            <person name="Chen M."/>
            <person name="Xu Y."/>
            <person name="Jin H."/>
            <person name="Xiao X."/>
            <person name="Hu G."/>
            <person name="Bao F."/>
            <person name="Hu Y."/>
            <person name="Wan P."/>
            <person name="Li L."/>
            <person name="Deng X."/>
            <person name="Kuang T."/>
            <person name="Xiang C."/>
            <person name="Zhu J.K."/>
            <person name="Oliver M.J."/>
            <person name="He Y."/>
        </authorList>
    </citation>
    <scope>NUCLEOTIDE SEQUENCE [LARGE SCALE GENOMIC DNA]</scope>
    <source>
        <strain evidence="3">cv. XS01</strain>
    </source>
</reference>
<evidence type="ECO:0000313" key="3">
    <source>
        <dbReference type="Proteomes" id="UP000250235"/>
    </source>
</evidence>
<feature type="compositionally biased region" description="Basic and acidic residues" evidence="1">
    <location>
        <begin position="1038"/>
        <end position="1059"/>
    </location>
</feature>
<proteinExistence type="predicted"/>
<name>A0A2Z7D0J2_9LAMI</name>
<evidence type="ECO:0000313" key="2">
    <source>
        <dbReference type="EMBL" id="KZV52972.1"/>
    </source>
</evidence>
<dbReference type="EMBL" id="KQ990573">
    <property type="protein sequence ID" value="KZV52972.1"/>
    <property type="molecule type" value="Genomic_DNA"/>
</dbReference>
<accession>A0A2Z7D0J2</accession>
<dbReference type="AlphaFoldDB" id="A0A2Z7D0J2"/>
<dbReference type="Proteomes" id="UP000250235">
    <property type="component" value="Unassembled WGS sequence"/>
</dbReference>